<feature type="domain" description="HupH hydrogenase expression protein C-terminal" evidence="2">
    <location>
        <begin position="65"/>
        <end position="151"/>
    </location>
</feature>
<comment type="caution">
    <text evidence="3">The sequence shown here is derived from an EMBL/GenBank/DDBJ whole genome shotgun (WGS) entry which is preliminary data.</text>
</comment>
<dbReference type="AlphaFoldDB" id="A0A7X0ECX0"/>
<evidence type="ECO:0000313" key="4">
    <source>
        <dbReference type="Proteomes" id="UP000539175"/>
    </source>
</evidence>
<feature type="domain" description="HupH hydrogenase expression protein C-terminal" evidence="2">
    <location>
        <begin position="169"/>
        <end position="290"/>
    </location>
</feature>
<dbReference type="RefSeq" id="WP_246463102.1">
    <property type="nucleotide sequence ID" value="NZ_JACIIZ010000006.1"/>
</dbReference>
<sequence>MNDPMATPLGGGALVGPGSQPTDFDGGKLDYMVMPDGMAIFSAANVPEADVAQAVPQGVAAGDAILAALTRVVDGAGPQQVDLTHLDAANLAFIDQLLGEGEVSVIFGTDIQAQESVLAGVWRVRESDAAGRRRRDYVDCGPFPTGVVERAFDGARGGAILPETARPNIFNAPPLIAEINEHIPLMGPLMGQPGGPGHVINLSLLPHTEEDLAFLDEALGRGGLVILSRGYGNCRIRSTGTRGCWWTQYFNSQDTLILNSIEICPIPQVALAAAEDLVDSVERLGEIMEIYR</sequence>
<keyword evidence="4" id="KW-1185">Reference proteome</keyword>
<name>A0A7X0ECX0_9PROT</name>
<dbReference type="Pfam" id="PF04809">
    <property type="entry name" value="HupH_C"/>
    <property type="match status" value="2"/>
</dbReference>
<dbReference type="InterPro" id="IPR038527">
    <property type="entry name" value="HupH_C_sf"/>
</dbReference>
<gene>
    <name evidence="3" type="ORF">FHS74_002678</name>
</gene>
<reference evidence="3 4" key="1">
    <citation type="submission" date="2020-08" db="EMBL/GenBank/DDBJ databases">
        <title>Genomic Encyclopedia of Type Strains, Phase IV (KMG-IV): sequencing the most valuable type-strain genomes for metagenomic binning, comparative biology and taxonomic classification.</title>
        <authorList>
            <person name="Goeker M."/>
        </authorList>
    </citation>
    <scope>NUCLEOTIDE SEQUENCE [LARGE SCALE GENOMIC DNA]</scope>
    <source>
        <strain evidence="3 4">DSM 22198</strain>
    </source>
</reference>
<evidence type="ECO:0000256" key="1">
    <source>
        <dbReference type="ARBA" id="ARBA00010832"/>
    </source>
</evidence>
<proteinExistence type="inferred from homology"/>
<organism evidence="3 4">
    <name type="scientific">Nitrospirillum iridis</name>
    <dbReference type="NCBI Taxonomy" id="765888"/>
    <lineage>
        <taxon>Bacteria</taxon>
        <taxon>Pseudomonadati</taxon>
        <taxon>Pseudomonadota</taxon>
        <taxon>Alphaproteobacteria</taxon>
        <taxon>Rhodospirillales</taxon>
        <taxon>Azospirillaceae</taxon>
        <taxon>Nitrospirillum</taxon>
    </lineage>
</organism>
<dbReference type="Gene3D" id="3.30.1370.140">
    <property type="entry name" value="HupH hydrogenase expression protein, C-terminal domain"/>
    <property type="match status" value="2"/>
</dbReference>
<dbReference type="Proteomes" id="UP000539175">
    <property type="component" value="Unassembled WGS sequence"/>
</dbReference>
<dbReference type="EMBL" id="JACIIZ010000006">
    <property type="protein sequence ID" value="MBB6252118.1"/>
    <property type="molecule type" value="Genomic_DNA"/>
</dbReference>
<accession>A0A7X0ECX0</accession>
<comment type="similarity">
    <text evidence="1">Belongs to the HupH/HyaF family.</text>
</comment>
<evidence type="ECO:0000313" key="3">
    <source>
        <dbReference type="EMBL" id="MBB6252118.1"/>
    </source>
</evidence>
<evidence type="ECO:0000259" key="2">
    <source>
        <dbReference type="Pfam" id="PF04809"/>
    </source>
</evidence>
<dbReference type="InterPro" id="IPR006894">
    <property type="entry name" value="HupH_Hydgase_express_prot_C"/>
</dbReference>
<protein>
    <submittedName>
        <fullName evidence="3">Hydrogenase-1 operon protein HyaF</fullName>
    </submittedName>
</protein>